<dbReference type="PROSITE" id="PS50995">
    <property type="entry name" value="HTH_MARR_2"/>
    <property type="match status" value="1"/>
</dbReference>
<dbReference type="InterPro" id="IPR000835">
    <property type="entry name" value="HTH_MarR-typ"/>
</dbReference>
<dbReference type="RefSeq" id="WP_285235241.1">
    <property type="nucleotide sequence ID" value="NZ_CP116346.1"/>
</dbReference>
<proteinExistence type="predicted"/>
<feature type="domain" description="HTH marR-type" evidence="1">
    <location>
        <begin position="19"/>
        <end position="151"/>
    </location>
</feature>
<dbReference type="GO" id="GO:0006950">
    <property type="term" value="P:response to stress"/>
    <property type="evidence" value="ECO:0007669"/>
    <property type="project" value="TreeGrafter"/>
</dbReference>
<keyword evidence="3" id="KW-1185">Reference proteome</keyword>
<dbReference type="GO" id="GO:0003700">
    <property type="term" value="F:DNA-binding transcription factor activity"/>
    <property type="evidence" value="ECO:0007669"/>
    <property type="project" value="InterPro"/>
</dbReference>
<dbReference type="SMART" id="SM00347">
    <property type="entry name" value="HTH_MARR"/>
    <property type="match status" value="1"/>
</dbReference>
<sequence>MTKKARTRLSNPDVEDEAAIRVLRQFRQIFNAVKTHFQRVEKKVGLGGAQLWALGVIRDRPDIGMGELGKALNIHQSTASNLVKSLVERDLVVAAKTGSDRRAVSLRLLPEGAKLLKRSPGPFTGVLPEALAALDAESLERLEADLARLIDVLHADERGGNIPLGNL</sequence>
<dbReference type="Pfam" id="PF12802">
    <property type="entry name" value="MarR_2"/>
    <property type="match status" value="1"/>
</dbReference>
<dbReference type="InterPro" id="IPR036390">
    <property type="entry name" value="WH_DNA-bd_sf"/>
</dbReference>
<name>A0AA95NKF6_9BURK</name>
<dbReference type="InterPro" id="IPR036388">
    <property type="entry name" value="WH-like_DNA-bd_sf"/>
</dbReference>
<dbReference type="PANTHER" id="PTHR33164:SF89">
    <property type="entry name" value="MARR FAMILY REGULATORY PROTEIN"/>
    <property type="match status" value="1"/>
</dbReference>
<gene>
    <name evidence="2" type="ORF">PFX98_10980</name>
</gene>
<evidence type="ECO:0000313" key="3">
    <source>
        <dbReference type="Proteomes" id="UP001177769"/>
    </source>
</evidence>
<protein>
    <submittedName>
        <fullName evidence="2">MarR family winged helix-turn-helix transcriptional regulator</fullName>
    </submittedName>
</protein>
<accession>A0AA95NKF6</accession>
<dbReference type="InterPro" id="IPR039422">
    <property type="entry name" value="MarR/SlyA-like"/>
</dbReference>
<dbReference type="SUPFAM" id="SSF46785">
    <property type="entry name" value="Winged helix' DNA-binding domain"/>
    <property type="match status" value="1"/>
</dbReference>
<dbReference type="PANTHER" id="PTHR33164">
    <property type="entry name" value="TRANSCRIPTIONAL REGULATOR, MARR FAMILY"/>
    <property type="match status" value="1"/>
</dbReference>
<dbReference type="PRINTS" id="PR00598">
    <property type="entry name" value="HTHMARR"/>
</dbReference>
<dbReference type="Proteomes" id="UP001177769">
    <property type="component" value="Chromosome"/>
</dbReference>
<dbReference type="EMBL" id="CP116346">
    <property type="protein sequence ID" value="WIT14118.1"/>
    <property type="molecule type" value="Genomic_DNA"/>
</dbReference>
<reference evidence="2" key="1">
    <citation type="submission" date="2023-01" db="EMBL/GenBank/DDBJ databases">
        <title>Whole genome sequence of Paucibacter sp. S2-9 isolated from pond sediment.</title>
        <authorList>
            <person name="Jung J.Y."/>
        </authorList>
    </citation>
    <scope>NUCLEOTIDE SEQUENCE</scope>
    <source>
        <strain evidence="2">S2-9</strain>
    </source>
</reference>
<dbReference type="Gene3D" id="1.10.10.10">
    <property type="entry name" value="Winged helix-like DNA-binding domain superfamily/Winged helix DNA-binding domain"/>
    <property type="match status" value="1"/>
</dbReference>
<dbReference type="AlphaFoldDB" id="A0AA95NKF6"/>
<evidence type="ECO:0000313" key="2">
    <source>
        <dbReference type="EMBL" id="WIT14118.1"/>
    </source>
</evidence>
<evidence type="ECO:0000259" key="1">
    <source>
        <dbReference type="PROSITE" id="PS50995"/>
    </source>
</evidence>
<dbReference type="KEGG" id="pais:PFX98_10980"/>
<organism evidence="2 3">
    <name type="scientific">Paucibacter sediminis</name>
    <dbReference type="NCBI Taxonomy" id="3019553"/>
    <lineage>
        <taxon>Bacteria</taxon>
        <taxon>Pseudomonadati</taxon>
        <taxon>Pseudomonadota</taxon>
        <taxon>Betaproteobacteria</taxon>
        <taxon>Burkholderiales</taxon>
        <taxon>Sphaerotilaceae</taxon>
        <taxon>Roseateles</taxon>
    </lineage>
</organism>